<feature type="compositionally biased region" description="Polar residues" evidence="1">
    <location>
        <begin position="1"/>
        <end position="11"/>
    </location>
</feature>
<accession>A0A9P6FQI6</accession>
<dbReference type="EMBL" id="JAABOA010002497">
    <property type="protein sequence ID" value="KAF9579787.1"/>
    <property type="molecule type" value="Genomic_DNA"/>
</dbReference>
<feature type="compositionally biased region" description="Polar residues" evidence="1">
    <location>
        <begin position="19"/>
        <end position="29"/>
    </location>
</feature>
<dbReference type="AlphaFoldDB" id="A0A9P6FQI6"/>
<proteinExistence type="predicted"/>
<name>A0A9P6FQI6_9FUNG</name>
<evidence type="ECO:0000256" key="1">
    <source>
        <dbReference type="SAM" id="MobiDB-lite"/>
    </source>
</evidence>
<evidence type="ECO:0000313" key="3">
    <source>
        <dbReference type="Proteomes" id="UP000780801"/>
    </source>
</evidence>
<comment type="caution">
    <text evidence="2">The sequence shown here is derived from an EMBL/GenBank/DDBJ whole genome shotgun (WGS) entry which is preliminary data.</text>
</comment>
<dbReference type="OrthoDB" id="2441632at2759"/>
<feature type="non-terminal residue" evidence="2">
    <location>
        <position position="124"/>
    </location>
</feature>
<evidence type="ECO:0000313" key="2">
    <source>
        <dbReference type="EMBL" id="KAF9579787.1"/>
    </source>
</evidence>
<keyword evidence="3" id="KW-1185">Reference proteome</keyword>
<feature type="region of interest" description="Disordered" evidence="1">
    <location>
        <begin position="1"/>
        <end position="55"/>
    </location>
</feature>
<organism evidence="2 3">
    <name type="scientific">Lunasporangiospora selenospora</name>
    <dbReference type="NCBI Taxonomy" id="979761"/>
    <lineage>
        <taxon>Eukaryota</taxon>
        <taxon>Fungi</taxon>
        <taxon>Fungi incertae sedis</taxon>
        <taxon>Mucoromycota</taxon>
        <taxon>Mortierellomycotina</taxon>
        <taxon>Mortierellomycetes</taxon>
        <taxon>Mortierellales</taxon>
        <taxon>Mortierellaceae</taxon>
        <taxon>Lunasporangiospora</taxon>
    </lineage>
</organism>
<gene>
    <name evidence="2" type="ORF">BGW38_003811</name>
</gene>
<protein>
    <submittedName>
        <fullName evidence="2">Uncharacterized protein</fullName>
    </submittedName>
</protein>
<feature type="region of interest" description="Disordered" evidence="1">
    <location>
        <begin position="85"/>
        <end position="124"/>
    </location>
</feature>
<reference evidence="2" key="1">
    <citation type="journal article" date="2020" name="Fungal Divers.">
        <title>Resolving the Mortierellaceae phylogeny through synthesis of multi-gene phylogenetics and phylogenomics.</title>
        <authorList>
            <person name="Vandepol N."/>
            <person name="Liber J."/>
            <person name="Desiro A."/>
            <person name="Na H."/>
            <person name="Kennedy M."/>
            <person name="Barry K."/>
            <person name="Grigoriev I.V."/>
            <person name="Miller A.N."/>
            <person name="O'Donnell K."/>
            <person name="Stajich J.E."/>
            <person name="Bonito G."/>
        </authorList>
    </citation>
    <scope>NUCLEOTIDE SEQUENCE</scope>
    <source>
        <strain evidence="2">KOD1015</strain>
    </source>
</reference>
<sequence>MEPTLQPTDQNGHVPVAPTTAQNEQQVPAAQNGAIEISPPRTIDHDSPSDNLGQARLNEAIGKAVGGTVIPSDIRPTDLPTLEKLEVAEKANNDPSPSPPQPQPVANGKPGQQETPASITPPAG</sequence>
<dbReference type="Proteomes" id="UP000780801">
    <property type="component" value="Unassembled WGS sequence"/>
</dbReference>